<dbReference type="PANTHER" id="PTHR44051:SF8">
    <property type="entry name" value="GLUTATHIONE S-TRANSFERASE GSTA"/>
    <property type="match status" value="1"/>
</dbReference>
<dbReference type="SFLD" id="SFLDG00358">
    <property type="entry name" value="Main_(cytGST)"/>
    <property type="match status" value="1"/>
</dbReference>
<evidence type="ECO:0000259" key="2">
    <source>
        <dbReference type="PROSITE" id="PS50404"/>
    </source>
</evidence>
<dbReference type="RefSeq" id="WP_354555807.1">
    <property type="nucleotide sequence ID" value="NZ_JBEPMB010000001.1"/>
</dbReference>
<dbReference type="InterPro" id="IPR036282">
    <property type="entry name" value="Glutathione-S-Trfase_C_sf"/>
</dbReference>
<dbReference type="CDD" id="cd03188">
    <property type="entry name" value="GST_C_Beta"/>
    <property type="match status" value="1"/>
</dbReference>
<evidence type="ECO:0000313" key="5">
    <source>
        <dbReference type="Proteomes" id="UP001549047"/>
    </source>
</evidence>
<dbReference type="PROSITE" id="PS50405">
    <property type="entry name" value="GST_CTER"/>
    <property type="match status" value="1"/>
</dbReference>
<dbReference type="PANTHER" id="PTHR44051">
    <property type="entry name" value="GLUTATHIONE S-TRANSFERASE-RELATED"/>
    <property type="match status" value="1"/>
</dbReference>
<dbReference type="SUPFAM" id="SSF52833">
    <property type="entry name" value="Thioredoxin-like"/>
    <property type="match status" value="1"/>
</dbReference>
<dbReference type="SFLD" id="SFLDS00019">
    <property type="entry name" value="Glutathione_Transferase_(cytos"/>
    <property type="match status" value="1"/>
</dbReference>
<dbReference type="InterPro" id="IPR010987">
    <property type="entry name" value="Glutathione-S-Trfase_C-like"/>
</dbReference>
<dbReference type="InterPro" id="IPR004045">
    <property type="entry name" value="Glutathione_S-Trfase_N"/>
</dbReference>
<keyword evidence="4" id="KW-0808">Transferase</keyword>
<keyword evidence="5" id="KW-1185">Reference proteome</keyword>
<dbReference type="SFLD" id="SFLDG01150">
    <property type="entry name" value="Main.1:_Beta-like"/>
    <property type="match status" value="1"/>
</dbReference>
<dbReference type="EC" id="2.5.1.18" evidence="4"/>
<proteinExistence type="inferred from homology"/>
<dbReference type="Pfam" id="PF00043">
    <property type="entry name" value="GST_C"/>
    <property type="match status" value="1"/>
</dbReference>
<dbReference type="InterPro" id="IPR004046">
    <property type="entry name" value="GST_C"/>
</dbReference>
<evidence type="ECO:0000313" key="4">
    <source>
        <dbReference type="EMBL" id="MET3613329.1"/>
    </source>
</evidence>
<name>A0ABV2J081_9HYPH</name>
<dbReference type="PROSITE" id="PS50404">
    <property type="entry name" value="GST_NTER"/>
    <property type="match status" value="1"/>
</dbReference>
<dbReference type="Pfam" id="PF02798">
    <property type="entry name" value="GST_N"/>
    <property type="match status" value="1"/>
</dbReference>
<feature type="domain" description="GST C-terminal" evidence="3">
    <location>
        <begin position="86"/>
        <end position="205"/>
    </location>
</feature>
<comment type="similarity">
    <text evidence="1">Belongs to the GST superfamily.</text>
</comment>
<dbReference type="InterPro" id="IPR036249">
    <property type="entry name" value="Thioredoxin-like_sf"/>
</dbReference>
<dbReference type="CDD" id="cd03057">
    <property type="entry name" value="GST_N_Beta"/>
    <property type="match status" value="1"/>
</dbReference>
<dbReference type="Proteomes" id="UP001549047">
    <property type="component" value="Unassembled WGS sequence"/>
</dbReference>
<protein>
    <submittedName>
        <fullName evidence="4">Glutathione S-transferase</fullName>
        <ecNumber evidence="4">2.5.1.18</ecNumber>
    </submittedName>
</protein>
<gene>
    <name evidence="4" type="ORF">ABID16_001634</name>
</gene>
<organism evidence="4 5">
    <name type="scientific">Rhizobium aquaticum</name>
    <dbReference type="NCBI Taxonomy" id="1549636"/>
    <lineage>
        <taxon>Bacteria</taxon>
        <taxon>Pseudomonadati</taxon>
        <taxon>Pseudomonadota</taxon>
        <taxon>Alphaproteobacteria</taxon>
        <taxon>Hyphomicrobiales</taxon>
        <taxon>Rhizobiaceae</taxon>
        <taxon>Rhizobium/Agrobacterium group</taxon>
        <taxon>Rhizobium</taxon>
    </lineage>
</organism>
<feature type="domain" description="GST N-terminal" evidence="2">
    <location>
        <begin position="1"/>
        <end position="80"/>
    </location>
</feature>
<accession>A0ABV2J081</accession>
<dbReference type="Gene3D" id="1.20.1050.10">
    <property type="match status" value="1"/>
</dbReference>
<dbReference type="Gene3D" id="3.40.30.10">
    <property type="entry name" value="Glutaredoxin"/>
    <property type="match status" value="1"/>
</dbReference>
<dbReference type="GO" id="GO:0004364">
    <property type="term" value="F:glutathione transferase activity"/>
    <property type="evidence" value="ECO:0007669"/>
    <property type="project" value="UniProtKB-EC"/>
</dbReference>
<dbReference type="InterPro" id="IPR040079">
    <property type="entry name" value="Glutathione_S-Trfase"/>
</dbReference>
<reference evidence="4 5" key="1">
    <citation type="submission" date="2024-06" db="EMBL/GenBank/DDBJ databases">
        <title>Genomic Encyclopedia of Type Strains, Phase IV (KMG-IV): sequencing the most valuable type-strain genomes for metagenomic binning, comparative biology and taxonomic classification.</title>
        <authorList>
            <person name="Goeker M."/>
        </authorList>
    </citation>
    <scope>NUCLEOTIDE SEQUENCE [LARGE SCALE GENOMIC DNA]</scope>
    <source>
        <strain evidence="4 5">DSM 29780</strain>
    </source>
</reference>
<sequence length="205" mass="22587">MLTLFHAPGTCSLASLITLNELELDHDVHLVNTMAGGTRTPEFLAINPKGRVPALKTERGILTETVAILLYLAQIAPQAGLAPLSDPFALGDLQAFNSYLASTVHVAHAHRPRGSRWADEESSLEDMKRRVPGNMTECFNLIETGMFRGPWVMGDTYTIADPYLYTICTWLAGDGVDIANFPRVHDHFKRMNERPAVKKALSLTA</sequence>
<dbReference type="EMBL" id="JBEPMB010000001">
    <property type="protein sequence ID" value="MET3613329.1"/>
    <property type="molecule type" value="Genomic_DNA"/>
</dbReference>
<evidence type="ECO:0000256" key="1">
    <source>
        <dbReference type="RuleBase" id="RU003494"/>
    </source>
</evidence>
<evidence type="ECO:0000259" key="3">
    <source>
        <dbReference type="PROSITE" id="PS50405"/>
    </source>
</evidence>
<comment type="caution">
    <text evidence="4">The sequence shown here is derived from an EMBL/GenBank/DDBJ whole genome shotgun (WGS) entry which is preliminary data.</text>
</comment>
<dbReference type="SUPFAM" id="SSF47616">
    <property type="entry name" value="GST C-terminal domain-like"/>
    <property type="match status" value="1"/>
</dbReference>